<comment type="caution">
    <text evidence="1">The sequence shown here is derived from an EMBL/GenBank/DDBJ whole genome shotgun (WGS) entry which is preliminary data.</text>
</comment>
<evidence type="ECO:0000313" key="2">
    <source>
        <dbReference type="Proteomes" id="UP000028006"/>
    </source>
</evidence>
<dbReference type="AlphaFoldDB" id="A0A081N299"/>
<organism evidence="1 2">
    <name type="scientific">Endozoicomonas montiporae</name>
    <dbReference type="NCBI Taxonomy" id="1027273"/>
    <lineage>
        <taxon>Bacteria</taxon>
        <taxon>Pseudomonadati</taxon>
        <taxon>Pseudomonadota</taxon>
        <taxon>Gammaproteobacteria</taxon>
        <taxon>Oceanospirillales</taxon>
        <taxon>Endozoicomonadaceae</taxon>
        <taxon>Endozoicomonas</taxon>
    </lineage>
</organism>
<sequence length="76" mass="8905">MTNFDKHGIDFDEAQSLWEDESKIVFPASVTGEQRFLMVAKHKCKHWTAVYTLRGDNIRIISVRRSRAKEISCYEN</sequence>
<dbReference type="InterPro" id="IPR038573">
    <property type="entry name" value="BrnT_sf"/>
</dbReference>
<name>A0A081N299_9GAMM</name>
<dbReference type="Proteomes" id="UP000028006">
    <property type="component" value="Unassembled WGS sequence"/>
</dbReference>
<dbReference type="Gene3D" id="3.10.450.530">
    <property type="entry name" value="Ribonuclease toxin, BrnT, of type II toxin-antitoxin system"/>
    <property type="match status" value="1"/>
</dbReference>
<dbReference type="Pfam" id="PF04365">
    <property type="entry name" value="BrnT_toxin"/>
    <property type="match status" value="1"/>
</dbReference>
<dbReference type="eggNOG" id="COG2929">
    <property type="taxonomic scope" value="Bacteria"/>
</dbReference>
<dbReference type="EMBL" id="JOKG01000004">
    <property type="protein sequence ID" value="KEQ12572.1"/>
    <property type="molecule type" value="Genomic_DNA"/>
</dbReference>
<proteinExistence type="predicted"/>
<reference evidence="1 2" key="1">
    <citation type="submission" date="2014-06" db="EMBL/GenBank/DDBJ databases">
        <title>Whole Genome Sequences of Three Symbiotic Endozoicomonas Bacteria.</title>
        <authorList>
            <person name="Neave M.J."/>
            <person name="Apprill A."/>
            <person name="Voolstra C.R."/>
        </authorList>
    </citation>
    <scope>NUCLEOTIDE SEQUENCE [LARGE SCALE GENOMIC DNA]</scope>
    <source>
        <strain evidence="1 2">LMG 24815</strain>
    </source>
</reference>
<gene>
    <name evidence="1" type="ORF">GZ77_18870</name>
</gene>
<keyword evidence="2" id="KW-1185">Reference proteome</keyword>
<evidence type="ECO:0000313" key="1">
    <source>
        <dbReference type="EMBL" id="KEQ12572.1"/>
    </source>
</evidence>
<accession>A0A081N299</accession>
<dbReference type="InterPro" id="IPR007460">
    <property type="entry name" value="BrnT_toxin"/>
</dbReference>
<protein>
    <submittedName>
        <fullName evidence="1">Toxin</fullName>
    </submittedName>
</protein>